<dbReference type="SUPFAM" id="SSF48371">
    <property type="entry name" value="ARM repeat"/>
    <property type="match status" value="1"/>
</dbReference>
<name>A0A7J6FJQ1_CANSA</name>
<dbReference type="GO" id="GO:0010608">
    <property type="term" value="P:post-transcriptional regulation of gene expression"/>
    <property type="evidence" value="ECO:0007669"/>
    <property type="project" value="TreeGrafter"/>
</dbReference>
<dbReference type="PANTHER" id="PTHR12537">
    <property type="entry name" value="RNA BINDING PROTEIN PUMILIO-RELATED"/>
    <property type="match status" value="1"/>
</dbReference>
<dbReference type="InterPro" id="IPR016024">
    <property type="entry name" value="ARM-type_fold"/>
</dbReference>
<dbReference type="Proteomes" id="UP000583929">
    <property type="component" value="Unassembled WGS sequence"/>
</dbReference>
<dbReference type="GO" id="GO:0005737">
    <property type="term" value="C:cytoplasm"/>
    <property type="evidence" value="ECO:0007669"/>
    <property type="project" value="TreeGrafter"/>
</dbReference>
<keyword evidence="2" id="KW-1185">Reference proteome</keyword>
<evidence type="ECO:0000313" key="2">
    <source>
        <dbReference type="Proteomes" id="UP000583929"/>
    </source>
</evidence>
<accession>A0A7J6FJQ1</accession>
<evidence type="ECO:0000313" key="1">
    <source>
        <dbReference type="EMBL" id="KAF4370089.1"/>
    </source>
</evidence>
<reference evidence="1 2" key="1">
    <citation type="journal article" date="2020" name="bioRxiv">
        <title>Sequence and annotation of 42 cannabis genomes reveals extensive copy number variation in cannabinoid synthesis and pathogen resistance genes.</title>
        <authorList>
            <person name="Mckernan K.J."/>
            <person name="Helbert Y."/>
            <person name="Kane L.T."/>
            <person name="Ebling H."/>
            <person name="Zhang L."/>
            <person name="Liu B."/>
            <person name="Eaton Z."/>
            <person name="Mclaughlin S."/>
            <person name="Kingan S."/>
            <person name="Baybayan P."/>
            <person name="Concepcion G."/>
            <person name="Jordan M."/>
            <person name="Riva A."/>
            <person name="Barbazuk W."/>
            <person name="Harkins T."/>
        </authorList>
    </citation>
    <scope>NUCLEOTIDE SEQUENCE [LARGE SCALE GENOMIC DNA]</scope>
    <source>
        <strain evidence="2">cv. Jamaican Lion 4</strain>
        <tissue evidence="1">Leaf</tissue>
    </source>
</reference>
<dbReference type="Gene3D" id="1.25.10.10">
    <property type="entry name" value="Leucine-rich Repeat Variant"/>
    <property type="match status" value="1"/>
</dbReference>
<organism evidence="1 2">
    <name type="scientific">Cannabis sativa</name>
    <name type="common">Hemp</name>
    <name type="synonym">Marijuana</name>
    <dbReference type="NCBI Taxonomy" id="3483"/>
    <lineage>
        <taxon>Eukaryota</taxon>
        <taxon>Viridiplantae</taxon>
        <taxon>Streptophyta</taxon>
        <taxon>Embryophyta</taxon>
        <taxon>Tracheophyta</taxon>
        <taxon>Spermatophyta</taxon>
        <taxon>Magnoliopsida</taxon>
        <taxon>eudicotyledons</taxon>
        <taxon>Gunneridae</taxon>
        <taxon>Pentapetalae</taxon>
        <taxon>rosids</taxon>
        <taxon>fabids</taxon>
        <taxon>Rosales</taxon>
        <taxon>Cannabaceae</taxon>
        <taxon>Cannabis</taxon>
    </lineage>
</organism>
<dbReference type="InterPro" id="IPR011989">
    <property type="entry name" value="ARM-like"/>
</dbReference>
<dbReference type="EMBL" id="JAATIQ010000208">
    <property type="protein sequence ID" value="KAF4370089.1"/>
    <property type="molecule type" value="Genomic_DNA"/>
</dbReference>
<protein>
    <submittedName>
        <fullName evidence="1">Uncharacterized protein</fullName>
    </submittedName>
</protein>
<dbReference type="PANTHER" id="PTHR12537:SF12">
    <property type="entry name" value="MATERNAL PROTEIN PUMILIO"/>
    <property type="match status" value="1"/>
</dbReference>
<dbReference type="GO" id="GO:0003729">
    <property type="term" value="F:mRNA binding"/>
    <property type="evidence" value="ECO:0007669"/>
    <property type="project" value="TreeGrafter"/>
</dbReference>
<comment type="caution">
    <text evidence="1">The sequence shown here is derived from an EMBL/GenBank/DDBJ whole genome shotgun (WGS) entry which is preliminary data.</text>
</comment>
<dbReference type="AlphaFoldDB" id="A0A7J6FJQ1"/>
<sequence length="75" mass="8222">MSQQIFASNVVKKCLSFGAAEECQLLVNEMLGYTEENESLQAMMKDPFGESSKVEKLIAIGERRLSMSSSAICSP</sequence>
<gene>
    <name evidence="1" type="ORF">G4B88_008827</name>
</gene>
<proteinExistence type="predicted"/>